<gene>
    <name evidence="4" type="ORF">H7U19_07075</name>
</gene>
<dbReference type="GO" id="GO:0004553">
    <property type="term" value="F:hydrolase activity, hydrolyzing O-glycosyl compounds"/>
    <property type="evidence" value="ECO:0007669"/>
    <property type="project" value="UniProtKB-ARBA"/>
</dbReference>
<dbReference type="InterPro" id="IPR013320">
    <property type="entry name" value="ConA-like_dom_sf"/>
</dbReference>
<keyword evidence="5" id="KW-1185">Reference proteome</keyword>
<accession>A0A923HBD9</accession>
<evidence type="ECO:0000256" key="1">
    <source>
        <dbReference type="ARBA" id="ARBA00022729"/>
    </source>
</evidence>
<dbReference type="RefSeq" id="WP_186560650.1">
    <property type="nucleotide sequence ID" value="NZ_JACNMF010000002.1"/>
</dbReference>
<dbReference type="EMBL" id="JACNMF010000002">
    <property type="protein sequence ID" value="MBC3758159.1"/>
    <property type="molecule type" value="Genomic_DNA"/>
</dbReference>
<dbReference type="PANTHER" id="PTHR47635">
    <property type="entry name" value="CUB DOMAIN-CONTAINING PROTEIN"/>
    <property type="match status" value="1"/>
</dbReference>
<dbReference type="Pfam" id="PF13385">
    <property type="entry name" value="Laminin_G_3"/>
    <property type="match status" value="1"/>
</dbReference>
<evidence type="ECO:0000259" key="3">
    <source>
        <dbReference type="PROSITE" id="PS50025"/>
    </source>
</evidence>
<dbReference type="PANTHER" id="PTHR47635:SF2">
    <property type="entry name" value="LAMG-LIKE JELLYROLL FOLD DOMAIN-CONTAINING PROTEIN"/>
    <property type="match status" value="1"/>
</dbReference>
<dbReference type="PROSITE" id="PS50025">
    <property type="entry name" value="LAM_G_DOMAIN"/>
    <property type="match status" value="1"/>
</dbReference>
<keyword evidence="2" id="KW-1015">Disulfide bond</keyword>
<dbReference type="SMART" id="SM00282">
    <property type="entry name" value="LamG"/>
    <property type="match status" value="1"/>
</dbReference>
<dbReference type="SMART" id="SM00560">
    <property type="entry name" value="LamGL"/>
    <property type="match status" value="1"/>
</dbReference>
<sequence length="521" mass="58107">MLVLFACLVFKKLVIVKPIKFNMYRFSLIIGIFSLLFFGCSEKGSENTTENDFKDLAIVDISDESNFDLLVLPKSSSDYIYIEKNENNIEIPKTVLFHHSGVNKDLTILYDEEGNFDKILFEDTTIVLRNFSGNTLDLGIMSPNGEVEILRNVETEFNWDTQSFSKKSNSKDINSWIYNLVNNVSNRIDAVPCVMLAVHLSSVNPAAIPASFDCFFNIGERWGEILADNGFKIYVPQDVYDDVENIFKIFDSFRVAFGCLSFVSTGDGADECIGSVLNVIDNYILDEYLKLEENENEINSLEDILENDNTLGLIAHYPFNGNANDESGNSNNGIVNGATLTTDRHGNPNSAYTFDGVNDFIQVPSSNHNSLGGSDFTISVWFKSSTADEGVIWNKRNTSSCSQASGPTIGLSQTSQASGNLLQYRVRSSNDYLLNSKEAVNDGKWHNAVLLRDGGRLSFYLDGQLEAEETISAGIDFSTTLDLYIGRTVYCSGNYFEGDIDDFRIYGKALSQNEIQILFNE</sequence>
<organism evidence="4 5">
    <name type="scientific">Hyunsoonleella aquatilis</name>
    <dbReference type="NCBI Taxonomy" id="2762758"/>
    <lineage>
        <taxon>Bacteria</taxon>
        <taxon>Pseudomonadati</taxon>
        <taxon>Bacteroidota</taxon>
        <taxon>Flavobacteriia</taxon>
        <taxon>Flavobacteriales</taxon>
        <taxon>Flavobacteriaceae</taxon>
    </lineage>
</organism>
<dbReference type="Proteomes" id="UP000656244">
    <property type="component" value="Unassembled WGS sequence"/>
</dbReference>
<dbReference type="CDD" id="cd00110">
    <property type="entry name" value="LamG"/>
    <property type="match status" value="1"/>
</dbReference>
<protein>
    <submittedName>
        <fullName evidence="4">LamG domain-containing protein</fullName>
    </submittedName>
</protein>
<proteinExistence type="predicted"/>
<comment type="caution">
    <text evidence="4">The sequence shown here is derived from an EMBL/GenBank/DDBJ whole genome shotgun (WGS) entry which is preliminary data.</text>
</comment>
<feature type="domain" description="Laminin G" evidence="3">
    <location>
        <begin position="350"/>
        <end position="521"/>
    </location>
</feature>
<evidence type="ECO:0000313" key="4">
    <source>
        <dbReference type="EMBL" id="MBC3758159.1"/>
    </source>
</evidence>
<reference evidence="4" key="1">
    <citation type="submission" date="2020-08" db="EMBL/GenBank/DDBJ databases">
        <title>Hyunsoonleella sp. strain SJ7 genome sequencing and assembly.</title>
        <authorList>
            <person name="Kim I."/>
        </authorList>
    </citation>
    <scope>NUCLEOTIDE SEQUENCE</scope>
    <source>
        <strain evidence="4">SJ7</strain>
    </source>
</reference>
<dbReference type="SUPFAM" id="SSF49899">
    <property type="entry name" value="Concanavalin A-like lectins/glucanases"/>
    <property type="match status" value="1"/>
</dbReference>
<dbReference type="InterPro" id="IPR006558">
    <property type="entry name" value="LamG-like"/>
</dbReference>
<evidence type="ECO:0000256" key="2">
    <source>
        <dbReference type="ARBA" id="ARBA00023157"/>
    </source>
</evidence>
<dbReference type="AlphaFoldDB" id="A0A923HBD9"/>
<dbReference type="InterPro" id="IPR001791">
    <property type="entry name" value="Laminin_G"/>
</dbReference>
<name>A0A923HBD9_9FLAO</name>
<evidence type="ECO:0000313" key="5">
    <source>
        <dbReference type="Proteomes" id="UP000656244"/>
    </source>
</evidence>
<dbReference type="Gene3D" id="2.60.120.200">
    <property type="match status" value="1"/>
</dbReference>
<dbReference type="GO" id="GO:0005975">
    <property type="term" value="P:carbohydrate metabolic process"/>
    <property type="evidence" value="ECO:0007669"/>
    <property type="project" value="UniProtKB-ARBA"/>
</dbReference>
<keyword evidence="1" id="KW-0732">Signal</keyword>